<accession>K0RPN9</accession>
<evidence type="ECO:0000313" key="3">
    <source>
        <dbReference type="Proteomes" id="UP000266841"/>
    </source>
</evidence>
<sequence>MQILPVRSKRDRAFRHATKPTTKPTRTGKNGTWCVCSAKNTPPAWPRRPASLSSPLARHFGLAPRPRANLELATNQLSASVCMLSATIPGLRSNSATTRTRSGHPIPVLDWHCPSHNWTTWTRSRLTFHHDGFDFDTPSSGFDSRDA</sequence>
<proteinExistence type="predicted"/>
<organism evidence="2 3">
    <name type="scientific">Thalassiosira oceanica</name>
    <name type="common">Marine diatom</name>
    <dbReference type="NCBI Taxonomy" id="159749"/>
    <lineage>
        <taxon>Eukaryota</taxon>
        <taxon>Sar</taxon>
        <taxon>Stramenopiles</taxon>
        <taxon>Ochrophyta</taxon>
        <taxon>Bacillariophyta</taxon>
        <taxon>Coscinodiscophyceae</taxon>
        <taxon>Thalassiosirophycidae</taxon>
        <taxon>Thalassiosirales</taxon>
        <taxon>Thalassiosiraceae</taxon>
        <taxon>Thalassiosira</taxon>
    </lineage>
</organism>
<dbReference type="Proteomes" id="UP000266841">
    <property type="component" value="Unassembled WGS sequence"/>
</dbReference>
<evidence type="ECO:0000256" key="1">
    <source>
        <dbReference type="SAM" id="MobiDB-lite"/>
    </source>
</evidence>
<feature type="compositionally biased region" description="Low complexity" evidence="1">
    <location>
        <begin position="19"/>
        <end position="28"/>
    </location>
</feature>
<evidence type="ECO:0000313" key="2">
    <source>
        <dbReference type="EMBL" id="EJK55713.1"/>
    </source>
</evidence>
<keyword evidence="3" id="KW-1185">Reference proteome</keyword>
<feature type="region of interest" description="Disordered" evidence="1">
    <location>
        <begin position="1"/>
        <end position="28"/>
    </location>
</feature>
<dbReference type="EMBL" id="AGNL01033396">
    <property type="protein sequence ID" value="EJK55713.1"/>
    <property type="molecule type" value="Genomic_DNA"/>
</dbReference>
<gene>
    <name evidence="2" type="ORF">THAOC_24529</name>
</gene>
<protein>
    <submittedName>
        <fullName evidence="2">Uncharacterized protein</fullName>
    </submittedName>
</protein>
<comment type="caution">
    <text evidence="2">The sequence shown here is derived from an EMBL/GenBank/DDBJ whole genome shotgun (WGS) entry which is preliminary data.</text>
</comment>
<feature type="compositionally biased region" description="Basic residues" evidence="1">
    <location>
        <begin position="7"/>
        <end position="18"/>
    </location>
</feature>
<name>K0RPN9_THAOC</name>
<dbReference type="AlphaFoldDB" id="K0RPN9"/>
<reference evidence="2 3" key="1">
    <citation type="journal article" date="2012" name="Genome Biol.">
        <title>Genome and low-iron response of an oceanic diatom adapted to chronic iron limitation.</title>
        <authorList>
            <person name="Lommer M."/>
            <person name="Specht M."/>
            <person name="Roy A.S."/>
            <person name="Kraemer L."/>
            <person name="Andreson R."/>
            <person name="Gutowska M.A."/>
            <person name="Wolf J."/>
            <person name="Bergner S.V."/>
            <person name="Schilhabel M.B."/>
            <person name="Klostermeier U.C."/>
            <person name="Beiko R.G."/>
            <person name="Rosenstiel P."/>
            <person name="Hippler M."/>
            <person name="Laroche J."/>
        </authorList>
    </citation>
    <scope>NUCLEOTIDE SEQUENCE [LARGE SCALE GENOMIC DNA]</scope>
    <source>
        <strain evidence="2 3">CCMP1005</strain>
    </source>
</reference>